<dbReference type="InterPro" id="IPR018239">
    <property type="entry name" value="DNA_ligase_AS"/>
</dbReference>
<dbReference type="InterPro" id="IPR003583">
    <property type="entry name" value="Hlx-hairpin-Hlx_DNA-bd_motif"/>
</dbReference>
<dbReference type="Gene3D" id="6.20.10.30">
    <property type="match status" value="1"/>
</dbReference>
<evidence type="ECO:0000256" key="2">
    <source>
        <dbReference type="ARBA" id="ARBA00012722"/>
    </source>
</evidence>
<dbReference type="SUPFAM" id="SSF56091">
    <property type="entry name" value="DNA ligase/mRNA capping enzyme, catalytic domain"/>
    <property type="match status" value="1"/>
</dbReference>
<evidence type="ECO:0000256" key="1">
    <source>
        <dbReference type="ARBA" id="ARBA00004067"/>
    </source>
</evidence>
<feature type="binding site" evidence="14">
    <location>
        <position position="430"/>
    </location>
    <ligand>
        <name>Zn(2+)</name>
        <dbReference type="ChEBI" id="CHEBI:29105"/>
    </ligand>
</feature>
<evidence type="ECO:0000256" key="13">
    <source>
        <dbReference type="ARBA" id="ARBA00060881"/>
    </source>
</evidence>
<dbReference type="PANTHER" id="PTHR23389">
    <property type="entry name" value="CHROMOSOME TRANSMISSION FIDELITY FACTOR 18"/>
    <property type="match status" value="1"/>
</dbReference>
<dbReference type="InterPro" id="IPR010994">
    <property type="entry name" value="RuvA_2-like"/>
</dbReference>
<dbReference type="EC" id="6.5.1.2" evidence="2 14"/>
<evidence type="ECO:0000256" key="4">
    <source>
        <dbReference type="ARBA" id="ARBA00022598"/>
    </source>
</evidence>
<accession>A0A7C3UWB7</accession>
<dbReference type="SUPFAM" id="SSF47781">
    <property type="entry name" value="RuvA domain 2-like"/>
    <property type="match status" value="1"/>
</dbReference>
<dbReference type="PROSITE" id="PS01055">
    <property type="entry name" value="DNA_LIGASE_N1"/>
    <property type="match status" value="1"/>
</dbReference>
<feature type="binding site" evidence="14">
    <location>
        <position position="173"/>
    </location>
    <ligand>
        <name>NAD(+)</name>
        <dbReference type="ChEBI" id="CHEBI:57540"/>
    </ligand>
</feature>
<name>A0A7C3UWB7_UNCW3</name>
<evidence type="ECO:0000256" key="10">
    <source>
        <dbReference type="ARBA" id="ARBA00023027"/>
    </source>
</evidence>
<evidence type="ECO:0000256" key="7">
    <source>
        <dbReference type="ARBA" id="ARBA00022763"/>
    </source>
</evidence>
<keyword evidence="8 14" id="KW-0862">Zinc</keyword>
<feature type="binding site" evidence="14">
    <location>
        <position position="425"/>
    </location>
    <ligand>
        <name>Zn(2+)</name>
        <dbReference type="ChEBI" id="CHEBI:29105"/>
    </ligand>
</feature>
<dbReference type="FunFam" id="1.10.287.610:FF:000002">
    <property type="entry name" value="DNA ligase"/>
    <property type="match status" value="1"/>
</dbReference>
<dbReference type="Gene3D" id="2.40.50.140">
    <property type="entry name" value="Nucleic acid-binding proteins"/>
    <property type="match status" value="1"/>
</dbReference>
<keyword evidence="4 14" id="KW-0436">Ligase</keyword>
<feature type="domain" description="BRCT" evidence="16">
    <location>
        <begin position="585"/>
        <end position="666"/>
    </location>
</feature>
<gene>
    <name evidence="14 17" type="primary">ligA</name>
    <name evidence="17" type="ORF">ENX07_02975</name>
</gene>
<comment type="caution">
    <text evidence="17">The sequence shown here is derived from an EMBL/GenBank/DDBJ whole genome shotgun (WGS) entry which is preliminary data.</text>
</comment>
<dbReference type="NCBIfam" id="TIGR00575">
    <property type="entry name" value="dnlj"/>
    <property type="match status" value="1"/>
</dbReference>
<comment type="catalytic activity">
    <reaction evidence="12 14 15">
        <text>NAD(+) + (deoxyribonucleotide)n-3'-hydroxyl + 5'-phospho-(deoxyribonucleotide)m = (deoxyribonucleotide)n+m + AMP + beta-nicotinamide D-nucleotide.</text>
        <dbReference type="EC" id="6.5.1.2"/>
    </reaction>
</comment>
<comment type="similarity">
    <text evidence="13 14">Belongs to the NAD-dependent DNA ligase family. LigA subfamily.</text>
</comment>
<dbReference type="SUPFAM" id="SSF52113">
    <property type="entry name" value="BRCT domain"/>
    <property type="match status" value="1"/>
</dbReference>
<dbReference type="AlphaFoldDB" id="A0A7C3UWB7"/>
<evidence type="ECO:0000256" key="14">
    <source>
        <dbReference type="HAMAP-Rule" id="MF_01588"/>
    </source>
</evidence>
<evidence type="ECO:0000256" key="15">
    <source>
        <dbReference type="RuleBase" id="RU000618"/>
    </source>
</evidence>
<dbReference type="FunFam" id="3.30.470.30:FF:000001">
    <property type="entry name" value="DNA ligase"/>
    <property type="match status" value="1"/>
</dbReference>
<keyword evidence="10 14" id="KW-0520">NAD</keyword>
<evidence type="ECO:0000256" key="5">
    <source>
        <dbReference type="ARBA" id="ARBA00022705"/>
    </source>
</evidence>
<dbReference type="Gene3D" id="3.40.50.10190">
    <property type="entry name" value="BRCT domain"/>
    <property type="match status" value="1"/>
</dbReference>
<dbReference type="InterPro" id="IPR001679">
    <property type="entry name" value="DNA_ligase"/>
</dbReference>
<feature type="active site" description="N6-AMP-lysine intermediate" evidence="14">
    <location>
        <position position="114"/>
    </location>
</feature>
<dbReference type="SMART" id="SM00292">
    <property type="entry name" value="BRCT"/>
    <property type="match status" value="1"/>
</dbReference>
<keyword evidence="7 14" id="KW-0227">DNA damage</keyword>
<dbReference type="FunFam" id="1.10.150.20:FF:000006">
    <property type="entry name" value="DNA ligase"/>
    <property type="match status" value="1"/>
</dbReference>
<evidence type="ECO:0000256" key="9">
    <source>
        <dbReference type="ARBA" id="ARBA00022842"/>
    </source>
</evidence>
<dbReference type="InterPro" id="IPR033136">
    <property type="entry name" value="DNA_ligase_CS"/>
</dbReference>
<keyword evidence="9 14" id="KW-0460">Magnesium</keyword>
<dbReference type="FunFam" id="2.40.50.140:FF:000012">
    <property type="entry name" value="DNA ligase"/>
    <property type="match status" value="1"/>
</dbReference>
<dbReference type="InterPro" id="IPR012340">
    <property type="entry name" value="NA-bd_OB-fold"/>
</dbReference>
<feature type="binding site" evidence="14">
    <location>
        <position position="313"/>
    </location>
    <ligand>
        <name>NAD(+)</name>
        <dbReference type="ChEBI" id="CHEBI:57540"/>
    </ligand>
</feature>
<dbReference type="Pfam" id="PF03119">
    <property type="entry name" value="DNA_ligase_ZBD"/>
    <property type="match status" value="1"/>
</dbReference>
<feature type="binding site" evidence="14">
    <location>
        <position position="410"/>
    </location>
    <ligand>
        <name>Zn(2+)</name>
        <dbReference type="ChEBI" id="CHEBI:29105"/>
    </ligand>
</feature>
<evidence type="ECO:0000256" key="8">
    <source>
        <dbReference type="ARBA" id="ARBA00022833"/>
    </source>
</evidence>
<dbReference type="InterPro" id="IPR013840">
    <property type="entry name" value="DNAligase_N"/>
</dbReference>
<dbReference type="GO" id="GO:0005829">
    <property type="term" value="C:cytosol"/>
    <property type="evidence" value="ECO:0007669"/>
    <property type="project" value="TreeGrafter"/>
</dbReference>
<dbReference type="NCBIfam" id="NF005932">
    <property type="entry name" value="PRK07956.1"/>
    <property type="match status" value="1"/>
</dbReference>
<evidence type="ECO:0000256" key="12">
    <source>
        <dbReference type="ARBA" id="ARBA00034005"/>
    </source>
</evidence>
<feature type="binding site" evidence="14">
    <location>
        <begin position="83"/>
        <end position="84"/>
    </location>
    <ligand>
        <name>NAD(+)</name>
        <dbReference type="ChEBI" id="CHEBI:57540"/>
    </ligand>
</feature>
<comment type="function">
    <text evidence="1 14">DNA ligase that catalyzes the formation of phosphodiester linkages between 5'-phosphoryl and 3'-hydroxyl groups in double-stranded DNA using NAD as a coenzyme and as the energy source for the reaction. It is essential for DNA replication and repair of damaged DNA.</text>
</comment>
<dbReference type="InterPro" id="IPR004150">
    <property type="entry name" value="NAD_DNA_ligase_OB"/>
</dbReference>
<dbReference type="EMBL" id="DTMQ01000017">
    <property type="protein sequence ID" value="HGE99021.1"/>
    <property type="molecule type" value="Genomic_DNA"/>
</dbReference>
<dbReference type="CDD" id="cd17748">
    <property type="entry name" value="BRCT_DNA_ligase_like"/>
    <property type="match status" value="1"/>
</dbReference>
<keyword evidence="5 14" id="KW-0235">DNA replication</keyword>
<feature type="binding site" evidence="14">
    <location>
        <begin position="34"/>
        <end position="38"/>
    </location>
    <ligand>
        <name>NAD(+)</name>
        <dbReference type="ChEBI" id="CHEBI:57540"/>
    </ligand>
</feature>
<keyword evidence="6 14" id="KW-0479">Metal-binding</keyword>
<dbReference type="Pfam" id="PF14520">
    <property type="entry name" value="HHH_5"/>
    <property type="match status" value="1"/>
</dbReference>
<dbReference type="SMART" id="SM00532">
    <property type="entry name" value="LIGANc"/>
    <property type="match status" value="1"/>
</dbReference>
<dbReference type="InterPro" id="IPR041663">
    <property type="entry name" value="DisA/LigA_HHH"/>
</dbReference>
<dbReference type="SUPFAM" id="SSF50249">
    <property type="entry name" value="Nucleic acid-binding proteins"/>
    <property type="match status" value="1"/>
</dbReference>
<dbReference type="Pfam" id="PF22745">
    <property type="entry name" value="Nlig-Ia"/>
    <property type="match status" value="1"/>
</dbReference>
<dbReference type="InterPro" id="IPR013839">
    <property type="entry name" value="DNAligase_adenylation"/>
</dbReference>
<sequence length="666" mass="76132">MNREKVKEEIAKLRKEINYHNYRYYVLNDPVISDYEYDMLLKRLEELERRFPDLITPDSPTQRVGGEPIKEFPTVTHEIPMLSLDNTYSYEELREFDKRIKKVFREVEYIGELKVDGVAVSLKYKDGVFFRGATRGDGIHGDDITQNLKTIKTLPLRLLTEEREFLNLEVRGEVFITKKQFLEMNKEREEEGEPLFANPRNACAGSLKLLDPKEVAKRKLDIFIHTVPKPPSEKYQSDFLVLEKLGKIGFKVIPHSPLLPSIDDVINYCEEWKEKKRELPYEVDGIVIKVDNYRQRQELGETIKSPRWAVAYKYPPEQATTRIKRIYVQVGRTGVLTPVAEFEPVFLSGTTVTHATLHNFEEMRRKDIRVNDTVIVEKAGEIIPQVVKVIKEKRTGKEKEFPIPKECPVCGSKVVKEREEVAYRCINASCPAQIKRRIEHFASRKAMDIENLGEKIINSLVEKGLVKDFADIYFLKREDLMKLERMGEKSVTNLLNAIAESKNRPFHRLLYALGIRHVGIGIAQILANHFPSIDELAKAGEEKLSAIAGIGPIVAESIRNFFADKNNQFLIAKLKKAGVRLSEEKRAKTLAGKTFVITGTLKNFTREKAHEIIISLGGNVSTSVSRKTDYLICGEEPGSKLEKARALGIKIISEKEFLAMIGKDGI</sequence>
<reference evidence="17" key="1">
    <citation type="journal article" date="2020" name="mSystems">
        <title>Genome- and Community-Level Interaction Insights into Carbon Utilization and Element Cycling Functions of Hydrothermarchaeota in Hydrothermal Sediment.</title>
        <authorList>
            <person name="Zhou Z."/>
            <person name="Liu Y."/>
            <person name="Xu W."/>
            <person name="Pan J."/>
            <person name="Luo Z.H."/>
            <person name="Li M."/>
        </authorList>
    </citation>
    <scope>NUCLEOTIDE SEQUENCE [LARGE SCALE GENOMIC DNA]</scope>
    <source>
        <strain evidence="17">SpSt-906</strain>
    </source>
</reference>
<dbReference type="Pfam" id="PF12826">
    <property type="entry name" value="HHH_2"/>
    <property type="match status" value="1"/>
</dbReference>
<dbReference type="SMART" id="SM00278">
    <property type="entry name" value="HhH1"/>
    <property type="match status" value="3"/>
</dbReference>
<dbReference type="Pfam" id="PF01653">
    <property type="entry name" value="DNA_ligase_aden"/>
    <property type="match status" value="1"/>
</dbReference>
<dbReference type="Pfam" id="PF00533">
    <property type="entry name" value="BRCT"/>
    <property type="match status" value="1"/>
</dbReference>
<protein>
    <recommendedName>
        <fullName evidence="3 14">DNA ligase</fullName>
        <ecNumber evidence="2 14">6.5.1.2</ecNumber>
    </recommendedName>
    <alternativeName>
        <fullName evidence="14">Polydeoxyribonucleotide synthase [NAD(+)]</fullName>
    </alternativeName>
</protein>
<dbReference type="GO" id="GO:0006281">
    <property type="term" value="P:DNA repair"/>
    <property type="evidence" value="ECO:0007669"/>
    <property type="project" value="UniProtKB-KW"/>
</dbReference>
<evidence type="ECO:0000256" key="3">
    <source>
        <dbReference type="ARBA" id="ARBA00013308"/>
    </source>
</evidence>
<evidence type="ECO:0000313" key="17">
    <source>
        <dbReference type="EMBL" id="HGE99021.1"/>
    </source>
</evidence>
<dbReference type="Gene3D" id="3.30.470.30">
    <property type="entry name" value="DNA ligase/mRNA capping enzyme"/>
    <property type="match status" value="1"/>
</dbReference>
<dbReference type="FunFam" id="1.10.150.20:FF:000007">
    <property type="entry name" value="DNA ligase"/>
    <property type="match status" value="1"/>
</dbReference>
<dbReference type="InterPro" id="IPR036420">
    <property type="entry name" value="BRCT_dom_sf"/>
</dbReference>
<dbReference type="GO" id="GO:0046872">
    <property type="term" value="F:metal ion binding"/>
    <property type="evidence" value="ECO:0007669"/>
    <property type="project" value="UniProtKB-KW"/>
</dbReference>
<dbReference type="HAMAP" id="MF_01588">
    <property type="entry name" value="DNA_ligase_A"/>
    <property type="match status" value="1"/>
</dbReference>
<dbReference type="Gene3D" id="1.10.150.20">
    <property type="entry name" value="5' to 3' exonuclease, C-terminal subdomain"/>
    <property type="match status" value="2"/>
</dbReference>
<dbReference type="InterPro" id="IPR004149">
    <property type="entry name" value="Znf_DNAligase_C4"/>
</dbReference>
<organism evidence="17">
    <name type="scientific">candidate division WOR-3 bacterium</name>
    <dbReference type="NCBI Taxonomy" id="2052148"/>
    <lineage>
        <taxon>Bacteria</taxon>
        <taxon>Bacteria division WOR-3</taxon>
    </lineage>
</organism>
<keyword evidence="11 14" id="KW-0234">DNA repair</keyword>
<feature type="binding site" evidence="14">
    <location>
        <position position="289"/>
    </location>
    <ligand>
        <name>NAD(+)</name>
        <dbReference type="ChEBI" id="CHEBI:57540"/>
    </ligand>
</feature>
<evidence type="ECO:0000256" key="6">
    <source>
        <dbReference type="ARBA" id="ARBA00022723"/>
    </source>
</evidence>
<evidence type="ECO:0000259" key="16">
    <source>
        <dbReference type="PROSITE" id="PS50172"/>
    </source>
</evidence>
<feature type="binding site" evidence="14">
    <location>
        <position position="135"/>
    </location>
    <ligand>
        <name>NAD(+)</name>
        <dbReference type="ChEBI" id="CHEBI:57540"/>
    </ligand>
</feature>
<dbReference type="PROSITE" id="PS01056">
    <property type="entry name" value="DNA_LIGASE_N2"/>
    <property type="match status" value="1"/>
</dbReference>
<dbReference type="GO" id="GO:0003677">
    <property type="term" value="F:DNA binding"/>
    <property type="evidence" value="ECO:0007669"/>
    <property type="project" value="InterPro"/>
</dbReference>
<dbReference type="PROSITE" id="PS50172">
    <property type="entry name" value="BRCT"/>
    <property type="match status" value="1"/>
</dbReference>
<proteinExistence type="inferred from homology"/>
<comment type="cofactor">
    <cofactor evidence="14">
        <name>Mg(2+)</name>
        <dbReference type="ChEBI" id="CHEBI:18420"/>
    </cofactor>
    <cofactor evidence="14">
        <name>Mn(2+)</name>
        <dbReference type="ChEBI" id="CHEBI:29035"/>
    </cofactor>
</comment>
<evidence type="ECO:0000256" key="11">
    <source>
        <dbReference type="ARBA" id="ARBA00023204"/>
    </source>
</evidence>
<dbReference type="PANTHER" id="PTHR23389:SF9">
    <property type="entry name" value="DNA LIGASE"/>
    <property type="match status" value="1"/>
</dbReference>
<feature type="binding site" evidence="14">
    <location>
        <position position="112"/>
    </location>
    <ligand>
        <name>NAD(+)</name>
        <dbReference type="ChEBI" id="CHEBI:57540"/>
    </ligand>
</feature>
<dbReference type="CDD" id="cd00114">
    <property type="entry name" value="LIGANc"/>
    <property type="match status" value="1"/>
</dbReference>
<dbReference type="InterPro" id="IPR001357">
    <property type="entry name" value="BRCT_dom"/>
</dbReference>
<dbReference type="Gene3D" id="1.10.287.610">
    <property type="entry name" value="Helix hairpin bin"/>
    <property type="match status" value="1"/>
</dbReference>
<dbReference type="GO" id="GO:0006260">
    <property type="term" value="P:DNA replication"/>
    <property type="evidence" value="ECO:0007669"/>
    <property type="project" value="UniProtKB-KW"/>
</dbReference>
<keyword evidence="14" id="KW-0464">Manganese</keyword>
<dbReference type="Pfam" id="PF03120">
    <property type="entry name" value="OB_DNA_ligase"/>
    <property type="match status" value="1"/>
</dbReference>
<dbReference type="GO" id="GO:0003911">
    <property type="term" value="F:DNA ligase (NAD+) activity"/>
    <property type="evidence" value="ECO:0007669"/>
    <property type="project" value="UniProtKB-UniRule"/>
</dbReference>
<dbReference type="PIRSF" id="PIRSF001604">
    <property type="entry name" value="LigA"/>
    <property type="match status" value="1"/>
</dbReference>
<feature type="binding site" evidence="14">
    <location>
        <position position="407"/>
    </location>
    <ligand>
        <name>Zn(2+)</name>
        <dbReference type="ChEBI" id="CHEBI:29105"/>
    </ligand>
</feature>